<reference evidence="1" key="2">
    <citation type="submission" date="2021-08" db="EMBL/GenBank/DDBJ databases">
        <authorList>
            <person name="Tani A."/>
            <person name="Ola A."/>
            <person name="Ogura Y."/>
            <person name="Katsura K."/>
            <person name="Hayashi T."/>
        </authorList>
    </citation>
    <scope>NUCLEOTIDE SEQUENCE</scope>
    <source>
        <strain evidence="1">KCTC 52305</strain>
    </source>
</reference>
<dbReference type="RefSeq" id="WP_128566049.1">
    <property type="nucleotide sequence ID" value="NZ_BPQH01000005.1"/>
</dbReference>
<keyword evidence="2" id="KW-1185">Reference proteome</keyword>
<dbReference type="Proteomes" id="UP001055167">
    <property type="component" value="Unassembled WGS sequence"/>
</dbReference>
<sequence length="143" mass="16375">MSACNPQPANSAPEPLFSLSPQAMAHMVNLDGFDVEQLCNFYDLLTGFREVLDAFTCQPRAQSSDITHDSNSLGDWLEAEGDRFAYLRDRVADEVAARRHTTQDKDERDRILELRLRHEMLCERRIHDQALMAEIVKAWGQPE</sequence>
<protein>
    <submittedName>
        <fullName evidence="1">Uncharacterized protein</fullName>
    </submittedName>
</protein>
<evidence type="ECO:0000313" key="1">
    <source>
        <dbReference type="EMBL" id="GJD49076.1"/>
    </source>
</evidence>
<evidence type="ECO:0000313" key="2">
    <source>
        <dbReference type="Proteomes" id="UP001055167"/>
    </source>
</evidence>
<comment type="caution">
    <text evidence="1">The sequence shown here is derived from an EMBL/GenBank/DDBJ whole genome shotgun (WGS) entry which is preliminary data.</text>
</comment>
<accession>A0ABQ4QVL0</accession>
<name>A0ABQ4QVL0_9HYPH</name>
<dbReference type="EMBL" id="BPQH01000005">
    <property type="protein sequence ID" value="GJD49076.1"/>
    <property type="molecule type" value="Genomic_DNA"/>
</dbReference>
<gene>
    <name evidence="1" type="ORF">OPKNFCMD_1805</name>
</gene>
<reference evidence="1" key="1">
    <citation type="journal article" date="2021" name="Front. Microbiol.">
        <title>Comprehensive Comparative Genomics and Phenotyping of Methylobacterium Species.</title>
        <authorList>
            <person name="Alessa O."/>
            <person name="Ogura Y."/>
            <person name="Fujitani Y."/>
            <person name="Takami H."/>
            <person name="Hayashi T."/>
            <person name="Sahin N."/>
            <person name="Tani A."/>
        </authorList>
    </citation>
    <scope>NUCLEOTIDE SEQUENCE</scope>
    <source>
        <strain evidence="1">KCTC 52305</strain>
    </source>
</reference>
<proteinExistence type="predicted"/>
<organism evidence="1 2">
    <name type="scientific">Methylobacterium crusticola</name>
    <dbReference type="NCBI Taxonomy" id="1697972"/>
    <lineage>
        <taxon>Bacteria</taxon>
        <taxon>Pseudomonadati</taxon>
        <taxon>Pseudomonadota</taxon>
        <taxon>Alphaproteobacteria</taxon>
        <taxon>Hyphomicrobiales</taxon>
        <taxon>Methylobacteriaceae</taxon>
        <taxon>Methylobacterium</taxon>
    </lineage>
</organism>